<dbReference type="PROSITE" id="PS51257">
    <property type="entry name" value="PROKAR_LIPOPROTEIN"/>
    <property type="match status" value="1"/>
</dbReference>
<sequence length="174" mass="19231">MSPRILLPTVALALALSACSMDRVVGLASPYRADVRQGNFQDPEAVARLEKGMTRDQVRFLLGTPLLVDPFRNDRWDYVYYVKKGDGTIQQRRLTVFFENDVLVRVAGDVMPAEGDAPVTSSAPRVVEIPGKPTKSEKKNGKNERNPEKAGEVEQSTAAGEPKDSDQTKREAEQ</sequence>
<feature type="compositionally biased region" description="Basic and acidic residues" evidence="5">
    <location>
        <begin position="161"/>
        <end position="174"/>
    </location>
</feature>
<comment type="subcellular location">
    <subcellularLocation>
        <location evidence="4">Cell outer membrane</location>
        <topology evidence="4">Lipid-anchor</topology>
    </subcellularLocation>
</comment>
<comment type="function">
    <text evidence="4">Part of the outer membrane protein assembly complex, which is involved in assembly and insertion of beta-barrel proteins into the outer membrane.</text>
</comment>
<keyword evidence="1 4" id="KW-0732">Signal</keyword>
<feature type="compositionally biased region" description="Basic and acidic residues" evidence="5">
    <location>
        <begin position="134"/>
        <end position="152"/>
    </location>
</feature>
<evidence type="ECO:0000256" key="2">
    <source>
        <dbReference type="ARBA" id="ARBA00023136"/>
    </source>
</evidence>
<keyword evidence="9" id="KW-1185">Reference proteome</keyword>
<dbReference type="InterPro" id="IPR026592">
    <property type="entry name" value="BamE"/>
</dbReference>
<keyword evidence="3 4" id="KW-0998">Cell outer membrane</keyword>
<keyword evidence="4" id="KW-0449">Lipoprotein</keyword>
<feature type="region of interest" description="Disordered" evidence="5">
    <location>
        <begin position="113"/>
        <end position="174"/>
    </location>
</feature>
<evidence type="ECO:0000256" key="1">
    <source>
        <dbReference type="ARBA" id="ARBA00022729"/>
    </source>
</evidence>
<evidence type="ECO:0000256" key="5">
    <source>
        <dbReference type="SAM" id="MobiDB-lite"/>
    </source>
</evidence>
<dbReference type="PANTHER" id="PTHR37482">
    <property type="entry name" value="OUTER MEMBRANE PROTEIN ASSEMBLY FACTOR BAME"/>
    <property type="match status" value="1"/>
</dbReference>
<dbReference type="HAMAP" id="MF_00925">
    <property type="entry name" value="OM_assembly_BamE"/>
    <property type="match status" value="1"/>
</dbReference>
<feature type="domain" description="Outer membrane protein assembly factor BamE" evidence="7">
    <location>
        <begin position="38"/>
        <end position="106"/>
    </location>
</feature>
<dbReference type="Pfam" id="PF04355">
    <property type="entry name" value="BamE"/>
    <property type="match status" value="1"/>
</dbReference>
<reference evidence="8 9" key="1">
    <citation type="journal article" date="2020" name="Curr. Microbiol.">
        <title>Tepidiphilus baoligensis sp. nov., a Novel Bacterium of the Family Hydrogenophilaceae Isolated from an Oil Reservoir.</title>
        <authorList>
            <person name="Zhang X."/>
            <person name="Wang G."/>
            <person name="Ma X."/>
            <person name="Yu J."/>
            <person name="You J."/>
            <person name="Xue Y."/>
            <person name="Ma Y."/>
        </authorList>
    </citation>
    <scope>NUCLEOTIDE SEQUENCE [LARGE SCALE GENOMIC DNA]</scope>
    <source>
        <strain evidence="8 9">B18-69</strain>
    </source>
</reference>
<accession>A0ABX1QLU7</accession>
<dbReference type="Gene3D" id="3.30.1450.10">
    <property type="match status" value="1"/>
</dbReference>
<evidence type="ECO:0000259" key="7">
    <source>
        <dbReference type="Pfam" id="PF04355"/>
    </source>
</evidence>
<keyword evidence="4" id="KW-0564">Palmitate</keyword>
<comment type="similarity">
    <text evidence="4">Belongs to the BamE family.</text>
</comment>
<dbReference type="InterPro" id="IPR007450">
    <property type="entry name" value="BamE_dom"/>
</dbReference>
<dbReference type="EMBL" id="JAAAUB010000009">
    <property type="protein sequence ID" value="NMH16912.1"/>
    <property type="molecule type" value="Genomic_DNA"/>
</dbReference>
<evidence type="ECO:0000256" key="3">
    <source>
        <dbReference type="ARBA" id="ARBA00023237"/>
    </source>
</evidence>
<comment type="subunit">
    <text evidence="4">Part of the Bam complex.</text>
</comment>
<evidence type="ECO:0000256" key="6">
    <source>
        <dbReference type="SAM" id="SignalP"/>
    </source>
</evidence>
<dbReference type="InterPro" id="IPR037873">
    <property type="entry name" value="BamE-like"/>
</dbReference>
<keyword evidence="2 4" id="KW-0472">Membrane</keyword>
<dbReference type="RefSeq" id="WP_169116053.1">
    <property type="nucleotide sequence ID" value="NZ_JAAAUB010000009.1"/>
</dbReference>
<name>A0ABX1QLU7_9PROT</name>
<dbReference type="Proteomes" id="UP000669605">
    <property type="component" value="Unassembled WGS sequence"/>
</dbReference>
<evidence type="ECO:0000313" key="8">
    <source>
        <dbReference type="EMBL" id="NMH16912.1"/>
    </source>
</evidence>
<dbReference type="PANTHER" id="PTHR37482:SF1">
    <property type="entry name" value="OUTER MEMBRANE PROTEIN ASSEMBLY FACTOR BAME"/>
    <property type="match status" value="1"/>
</dbReference>
<organism evidence="8 9">
    <name type="scientific">Tepidiphilus baoligensis</name>
    <dbReference type="NCBI Taxonomy" id="2698687"/>
    <lineage>
        <taxon>Bacteria</taxon>
        <taxon>Pseudomonadati</taxon>
        <taxon>Pseudomonadota</taxon>
        <taxon>Hydrogenophilia</taxon>
        <taxon>Hydrogenophilales</taxon>
        <taxon>Hydrogenophilaceae</taxon>
        <taxon>Tepidiphilus</taxon>
    </lineage>
</organism>
<evidence type="ECO:0000256" key="4">
    <source>
        <dbReference type="HAMAP-Rule" id="MF_00925"/>
    </source>
</evidence>
<proteinExistence type="inferred from homology"/>
<gene>
    <name evidence="4 8" type="primary">bamE</name>
    <name evidence="8" type="ORF">GV368_07315</name>
</gene>
<feature type="chain" id="PRO_5045106925" description="Outer membrane protein assembly factor BamE" evidence="6">
    <location>
        <begin position="21"/>
        <end position="174"/>
    </location>
</feature>
<comment type="caution">
    <text evidence="8">The sequence shown here is derived from an EMBL/GenBank/DDBJ whole genome shotgun (WGS) entry which is preliminary data.</text>
</comment>
<feature type="signal peptide" evidence="6">
    <location>
        <begin position="1"/>
        <end position="20"/>
    </location>
</feature>
<evidence type="ECO:0000313" key="9">
    <source>
        <dbReference type="Proteomes" id="UP000669605"/>
    </source>
</evidence>
<protein>
    <recommendedName>
        <fullName evidence="4">Outer membrane protein assembly factor BamE</fullName>
    </recommendedName>
</protein>